<dbReference type="InterPro" id="IPR049975">
    <property type="entry name" value="SAV_915-like_dom"/>
</dbReference>
<feature type="region of interest" description="Disordered" evidence="1">
    <location>
        <begin position="1"/>
        <end position="34"/>
    </location>
</feature>
<dbReference type="NCBIfam" id="NF042914">
    <property type="entry name" value="SAV915_dom"/>
    <property type="match status" value="1"/>
</dbReference>
<evidence type="ECO:0000256" key="1">
    <source>
        <dbReference type="SAM" id="MobiDB-lite"/>
    </source>
</evidence>
<accession>A0ABN4P996</accession>
<name>A0ABN4P996_STRAM</name>
<keyword evidence="3" id="KW-1185">Reference proteome</keyword>
<dbReference type="RefSeq" id="WP_063482754.1">
    <property type="nucleotide sequence ID" value="NZ_CP012949.1"/>
</dbReference>
<gene>
    <name evidence="2" type="ORF">SAM40697_3893</name>
</gene>
<protein>
    <recommendedName>
        <fullName evidence="4">SseB protein N-terminal domain-containing protein</fullName>
    </recommendedName>
</protein>
<sequence length="104" mass="10833">MTSSSTPSRAPEHLVLPTMSEVPQTPEGSPVDDSTVDLMLVPVAGNSGEEHLVALAFSTVPLLVEAMGEQQPWVVLLTSDLEEALRGSGAQSVLLDPRLAAGAE</sequence>
<reference evidence="3" key="1">
    <citation type="submission" date="2015-10" db="EMBL/GenBank/DDBJ databases">
        <title>Complete genome sequence of Streptomyces ambofaciens DSM 40697.</title>
        <authorList>
            <person name="Thibessard A."/>
            <person name="Leblond P."/>
        </authorList>
    </citation>
    <scope>NUCLEOTIDE SEQUENCE [LARGE SCALE GENOMIC DNA]</scope>
    <source>
        <strain evidence="3">DSM 40697</strain>
    </source>
</reference>
<reference evidence="2 3" key="2">
    <citation type="journal article" date="2016" name="Genome Announc.">
        <title>Complete Genome Sequence of Streptomyces ambofaciens DSM 40697, a Paradigm for Genome Plasticity Studies.</title>
        <authorList>
            <person name="Thibessard A."/>
            <person name="Leblond P."/>
        </authorList>
    </citation>
    <scope>NUCLEOTIDE SEQUENCE [LARGE SCALE GENOMIC DNA]</scope>
    <source>
        <strain evidence="2 3">DSM 40697</strain>
    </source>
</reference>
<evidence type="ECO:0000313" key="3">
    <source>
        <dbReference type="Proteomes" id="UP000076720"/>
    </source>
</evidence>
<proteinExistence type="predicted"/>
<evidence type="ECO:0000313" key="2">
    <source>
        <dbReference type="EMBL" id="ANB07851.1"/>
    </source>
</evidence>
<organism evidence="2 3">
    <name type="scientific">Streptomyces ambofaciens</name>
    <dbReference type="NCBI Taxonomy" id="1889"/>
    <lineage>
        <taxon>Bacteria</taxon>
        <taxon>Bacillati</taxon>
        <taxon>Actinomycetota</taxon>
        <taxon>Actinomycetes</taxon>
        <taxon>Kitasatosporales</taxon>
        <taxon>Streptomycetaceae</taxon>
        <taxon>Streptomyces</taxon>
    </lineage>
</organism>
<dbReference type="Proteomes" id="UP000076720">
    <property type="component" value="Chromosome"/>
</dbReference>
<dbReference type="EMBL" id="CP012949">
    <property type="protein sequence ID" value="ANB07851.1"/>
    <property type="molecule type" value="Genomic_DNA"/>
</dbReference>
<evidence type="ECO:0008006" key="4">
    <source>
        <dbReference type="Google" id="ProtNLM"/>
    </source>
</evidence>